<name>A0A8T3CDS3_DENNO</name>
<reference evidence="3" key="1">
    <citation type="journal article" date="2022" name="Front. Genet.">
        <title>Chromosome-Scale Assembly of the Dendrobium nobile Genome Provides Insights Into the Molecular Mechanism of the Biosynthesis of the Medicinal Active Ingredient of Dendrobium.</title>
        <authorList>
            <person name="Xu Q."/>
            <person name="Niu S.-C."/>
            <person name="Li K.-L."/>
            <person name="Zheng P.-J."/>
            <person name="Zhang X.-J."/>
            <person name="Jia Y."/>
            <person name="Liu Y."/>
            <person name="Niu Y.-X."/>
            <person name="Yu L.-H."/>
            <person name="Chen D.-F."/>
            <person name="Zhang G.-Q."/>
        </authorList>
    </citation>
    <scope>NUCLEOTIDE SEQUENCE</scope>
    <source>
        <tissue evidence="3">Leaf</tissue>
    </source>
</reference>
<feature type="compositionally biased region" description="Polar residues" evidence="1">
    <location>
        <begin position="383"/>
        <end position="396"/>
    </location>
</feature>
<proteinExistence type="predicted"/>
<dbReference type="InterPro" id="IPR025558">
    <property type="entry name" value="DUF4283"/>
</dbReference>
<dbReference type="OrthoDB" id="1939300at2759"/>
<dbReference type="PANTHER" id="PTHR31286:SF180">
    <property type="entry name" value="OS10G0362600 PROTEIN"/>
    <property type="match status" value="1"/>
</dbReference>
<dbReference type="Proteomes" id="UP000829196">
    <property type="component" value="Unassembled WGS sequence"/>
</dbReference>
<feature type="region of interest" description="Disordered" evidence="1">
    <location>
        <begin position="424"/>
        <end position="482"/>
    </location>
</feature>
<dbReference type="EMBL" id="JAGYWB010000001">
    <property type="protein sequence ID" value="KAI0530809.1"/>
    <property type="molecule type" value="Genomic_DNA"/>
</dbReference>
<feature type="compositionally biased region" description="Polar residues" evidence="1">
    <location>
        <begin position="347"/>
        <end position="358"/>
    </location>
</feature>
<dbReference type="PANTHER" id="PTHR31286">
    <property type="entry name" value="GLYCINE-RICH CELL WALL STRUCTURAL PROTEIN 1.8-LIKE"/>
    <property type="match status" value="1"/>
</dbReference>
<evidence type="ECO:0000259" key="2">
    <source>
        <dbReference type="Pfam" id="PF14111"/>
    </source>
</evidence>
<gene>
    <name evidence="3" type="ORF">KFK09_000357</name>
</gene>
<feature type="compositionally biased region" description="Polar residues" evidence="1">
    <location>
        <begin position="292"/>
        <end position="333"/>
    </location>
</feature>
<evidence type="ECO:0000313" key="4">
    <source>
        <dbReference type="Proteomes" id="UP000829196"/>
    </source>
</evidence>
<dbReference type="AlphaFoldDB" id="A0A8T3CDS3"/>
<dbReference type="InterPro" id="IPR040256">
    <property type="entry name" value="At4g02000-like"/>
</dbReference>
<protein>
    <recommendedName>
        <fullName evidence="2">DUF4283 domain-containing protein</fullName>
    </recommendedName>
</protein>
<feature type="region of interest" description="Disordered" evidence="1">
    <location>
        <begin position="383"/>
        <end position="411"/>
    </location>
</feature>
<sequence length="482" mass="52859">MDSSFPLSDFPPLSSARVVSPLPQRNWNVVFSPDVSTSDELHLSHFPQEPKIVLFSEEKLFSGAGDWSRCLVGYSIGRRPYYEALLGAINKTWKLKGSLGMFSLSEGFFLFRFSCSEDYDTVWTIGVWFLLGKPFIMQKWHPKFKPIKENFTSVPIWVKIHDLPLASWNSEGISRIASKIGVPLAADSLTAKKTRLTYARVCVLVDCHASYPEEIKVSLDGDIVALKVQYEWKPTPCDHCKSLVHFTSFCPTKPNVEGEKAIGFSNNLPPRGRSHSRKANKRPMSKPPVGNLASTSSPAPVINSSSEVPASDSLQDPIQHSSPGRNGTDNPMVTKNDLGQDLHYQPHSPSTKNPSSEQIFSSLNDLKSKIPEDQAADTVINSGQVIPNLNSPTDANSISSGRVSSSAISPHGIISPNRFDILQENEEVSKPGDIITSEELKIPVSKNKSSSNQKNQANANVNVGKKSARGKQSKKPQSSSSS</sequence>
<accession>A0A8T3CDS3</accession>
<evidence type="ECO:0000313" key="3">
    <source>
        <dbReference type="EMBL" id="KAI0530809.1"/>
    </source>
</evidence>
<feature type="compositionally biased region" description="Low complexity" evidence="1">
    <location>
        <begin position="444"/>
        <end position="463"/>
    </location>
</feature>
<organism evidence="3 4">
    <name type="scientific">Dendrobium nobile</name>
    <name type="common">Orchid</name>
    <dbReference type="NCBI Taxonomy" id="94219"/>
    <lineage>
        <taxon>Eukaryota</taxon>
        <taxon>Viridiplantae</taxon>
        <taxon>Streptophyta</taxon>
        <taxon>Embryophyta</taxon>
        <taxon>Tracheophyta</taxon>
        <taxon>Spermatophyta</taxon>
        <taxon>Magnoliopsida</taxon>
        <taxon>Liliopsida</taxon>
        <taxon>Asparagales</taxon>
        <taxon>Orchidaceae</taxon>
        <taxon>Epidendroideae</taxon>
        <taxon>Malaxideae</taxon>
        <taxon>Dendrobiinae</taxon>
        <taxon>Dendrobium</taxon>
    </lineage>
</organism>
<feature type="domain" description="DUF4283" evidence="2">
    <location>
        <begin position="64"/>
        <end position="146"/>
    </location>
</feature>
<feature type="compositionally biased region" description="Basic residues" evidence="1">
    <location>
        <begin position="272"/>
        <end position="284"/>
    </location>
</feature>
<evidence type="ECO:0000256" key="1">
    <source>
        <dbReference type="SAM" id="MobiDB-lite"/>
    </source>
</evidence>
<feature type="compositionally biased region" description="Low complexity" evidence="1">
    <location>
        <begin position="397"/>
        <end position="409"/>
    </location>
</feature>
<dbReference type="Pfam" id="PF14111">
    <property type="entry name" value="DUF4283"/>
    <property type="match status" value="1"/>
</dbReference>
<comment type="caution">
    <text evidence="3">The sequence shown here is derived from an EMBL/GenBank/DDBJ whole genome shotgun (WGS) entry which is preliminary data.</text>
</comment>
<feature type="region of interest" description="Disordered" evidence="1">
    <location>
        <begin position="260"/>
        <end position="358"/>
    </location>
</feature>
<keyword evidence="4" id="KW-1185">Reference proteome</keyword>